<comment type="caution">
    <text evidence="13">The sequence shown here is derived from an EMBL/GenBank/DDBJ whole genome shotgun (WGS) entry which is preliminary data.</text>
</comment>
<comment type="PTM">
    <text evidence="7 8">Topaquinone (TPQ) is generated by copper-dependent autoxidation of a specific tyrosyl residue.</text>
</comment>
<evidence type="ECO:0000256" key="7">
    <source>
        <dbReference type="PIRSR" id="PIRSR600269-51"/>
    </source>
</evidence>
<evidence type="ECO:0000256" key="5">
    <source>
        <dbReference type="ARBA" id="ARBA00023008"/>
    </source>
</evidence>
<dbReference type="FunFam" id="3.10.450.40:FF:000007">
    <property type="entry name" value="Amine oxidase"/>
    <property type="match status" value="1"/>
</dbReference>
<dbReference type="PANTHER" id="PTHR10638">
    <property type="entry name" value="COPPER AMINE OXIDASE"/>
    <property type="match status" value="1"/>
</dbReference>
<accession>A0A8B6CCG5</accession>
<sequence>MADPSFRQSVEVRRLLVLLLLLITISLLIAIIVIVINTHSNRKHQPTCGQKEKGQYGHIDLSESDNPSVFRDLTSKEIKALMKYLHRQQSLNLVKAADMEVNTSYVYSCEMHLPSKSSVIDHLDKNAKKPPREAHVIIFRGDKQKPDIEEIIVGPLPKPTGHRPVSHKRKSIPFIYRPTTRPEHIAVIDMLNVKIDTLLGTMLEELYGGRLINCDSNCLIIRYITPVSSALSGERRRKTWYWVSQFAEYYILHPLDFAVLVDMDVTNNSIENVWFNGQLYDNLLDVLNYYSANKGSITKIKFPNVNTDSFSAAKQRGTPPISPPLRNPVQVSPDGKRYNVNDRHVNYMSWEFDFRMSTTKGPQIYDLKFNQERIAYEIGFQDIAVFYSGYKPMQAMANYLDSVGLLGSRAQGLVPGADCPKDATFVGTTLLVESDGPFSYENVFCLFEYNTGMPLRRHHSYSFNYGRFYEGMETTVLVLRTIIVIVNYDYIIDFIFYPNGAVQVKAVSTGYVSGTFYTKNENKYSFKLHENLAANIHHHMFSFKADVDIKGNENRFATVDIETEDLPNKFSKNPDSRLLQHKFSSNLKETEKEAAYKFDFETPKYLLLYKEEDKTRKSYKQSKSYRILNTGMSKQILPEGKGNEPSISWARYQVAVTKYKDSEPTSSSIYSILDAEDPVVHFQNFIDDNESVVDEDLVAWITMGVQHIPHTEDLPITTTPGMEVSFYLLPYNYFDEDPAISSLNAVRIEPTNKLKHTTSIKINRYGVAQNFECLPEEDKYDGEIEKNPSIILDA</sequence>
<keyword evidence="5 8" id="KW-0186">Copper</keyword>
<dbReference type="PANTHER" id="PTHR10638:SF20">
    <property type="entry name" value="AMINE OXIDASE"/>
    <property type="match status" value="1"/>
</dbReference>
<evidence type="ECO:0000256" key="9">
    <source>
        <dbReference type="SAM" id="MobiDB-lite"/>
    </source>
</evidence>
<dbReference type="PROSITE" id="PS01165">
    <property type="entry name" value="COPPER_AMINE_OXID_2"/>
    <property type="match status" value="1"/>
</dbReference>
<dbReference type="PRINTS" id="PR00766">
    <property type="entry name" value="CUDAOXIDASE"/>
</dbReference>
<dbReference type="GO" id="GO:0005886">
    <property type="term" value="C:plasma membrane"/>
    <property type="evidence" value="ECO:0007669"/>
    <property type="project" value="TreeGrafter"/>
</dbReference>
<dbReference type="Gene3D" id="3.10.450.40">
    <property type="match status" value="2"/>
</dbReference>
<protein>
    <recommendedName>
        <fullName evidence="8">Amine oxidase</fullName>
        <ecNumber evidence="8">1.4.3.-</ecNumber>
    </recommendedName>
</protein>
<keyword evidence="14" id="KW-1185">Reference proteome</keyword>
<dbReference type="AlphaFoldDB" id="A0A8B6CCG5"/>
<keyword evidence="2 8" id="KW-0479">Metal-binding</keyword>
<dbReference type="InterPro" id="IPR015798">
    <property type="entry name" value="Cu_amine_oxidase_C"/>
</dbReference>
<reference evidence="13" key="1">
    <citation type="submission" date="2018-11" db="EMBL/GenBank/DDBJ databases">
        <authorList>
            <person name="Alioto T."/>
            <person name="Alioto T."/>
        </authorList>
    </citation>
    <scope>NUCLEOTIDE SEQUENCE</scope>
</reference>
<organism evidence="13 14">
    <name type="scientific">Mytilus galloprovincialis</name>
    <name type="common">Mediterranean mussel</name>
    <dbReference type="NCBI Taxonomy" id="29158"/>
    <lineage>
        <taxon>Eukaryota</taxon>
        <taxon>Metazoa</taxon>
        <taxon>Spiralia</taxon>
        <taxon>Lophotrochozoa</taxon>
        <taxon>Mollusca</taxon>
        <taxon>Bivalvia</taxon>
        <taxon>Autobranchia</taxon>
        <taxon>Pteriomorphia</taxon>
        <taxon>Mytilida</taxon>
        <taxon>Mytiloidea</taxon>
        <taxon>Mytilidae</taxon>
        <taxon>Mytilinae</taxon>
        <taxon>Mytilus</taxon>
    </lineage>
</organism>
<evidence type="ECO:0000256" key="6">
    <source>
        <dbReference type="PIRSR" id="PIRSR600269-50"/>
    </source>
</evidence>
<dbReference type="EC" id="1.4.3.-" evidence="8"/>
<dbReference type="InterPro" id="IPR049947">
    <property type="entry name" value="Cu_Am_Ox_Cu-bd"/>
</dbReference>
<dbReference type="GO" id="GO:0008131">
    <property type="term" value="F:primary methylamine oxidase activity"/>
    <property type="evidence" value="ECO:0007669"/>
    <property type="project" value="InterPro"/>
</dbReference>
<name>A0A8B6CCG5_MYTGA</name>
<dbReference type="SUPFAM" id="SSF49998">
    <property type="entry name" value="Amine oxidase catalytic domain"/>
    <property type="match status" value="1"/>
</dbReference>
<dbReference type="Pfam" id="PF02727">
    <property type="entry name" value="Cu_amine_oxidN2"/>
    <property type="match status" value="1"/>
</dbReference>
<feature type="domain" description="Copper amine oxidase N2-terminal" evidence="12">
    <location>
        <begin position="77"/>
        <end position="160"/>
    </location>
</feature>
<evidence type="ECO:0000256" key="4">
    <source>
        <dbReference type="ARBA" id="ARBA00023002"/>
    </source>
</evidence>
<dbReference type="Gene3D" id="2.70.98.20">
    <property type="entry name" value="Copper amine oxidase, catalytic domain"/>
    <property type="match status" value="1"/>
</dbReference>
<dbReference type="Proteomes" id="UP000596742">
    <property type="component" value="Unassembled WGS sequence"/>
</dbReference>
<comment type="cofactor">
    <cofactor evidence="8">
        <name>Cu cation</name>
        <dbReference type="ChEBI" id="CHEBI:23378"/>
    </cofactor>
    <text evidence="8">Contains 1 topaquinone per subunit.</text>
</comment>
<comment type="similarity">
    <text evidence="1 8">Belongs to the copper/topaquinone oxidase family.</text>
</comment>
<proteinExistence type="inferred from homology"/>
<keyword evidence="10" id="KW-1133">Transmembrane helix</keyword>
<dbReference type="InterPro" id="IPR015800">
    <property type="entry name" value="Cu_amine_oxidase_N2"/>
</dbReference>
<dbReference type="OrthoDB" id="5379943at2759"/>
<gene>
    <name evidence="13" type="ORF">MGAL_10B038976</name>
</gene>
<evidence type="ECO:0000313" key="14">
    <source>
        <dbReference type="Proteomes" id="UP000596742"/>
    </source>
</evidence>
<keyword evidence="10" id="KW-0812">Transmembrane</keyword>
<dbReference type="EMBL" id="UYJE01001569">
    <property type="protein sequence ID" value="VDI03195.1"/>
    <property type="molecule type" value="Genomic_DNA"/>
</dbReference>
<feature type="transmembrane region" description="Helical" evidence="10">
    <location>
        <begin position="15"/>
        <end position="36"/>
    </location>
</feature>
<dbReference type="SUPFAM" id="SSF54416">
    <property type="entry name" value="Amine oxidase N-terminal region"/>
    <property type="match status" value="2"/>
</dbReference>
<evidence type="ECO:0000256" key="3">
    <source>
        <dbReference type="ARBA" id="ARBA00022772"/>
    </source>
</evidence>
<keyword evidence="4 8" id="KW-0560">Oxidoreductase</keyword>
<dbReference type="InterPro" id="IPR000269">
    <property type="entry name" value="Cu_amine_oxidase"/>
</dbReference>
<evidence type="ECO:0000256" key="2">
    <source>
        <dbReference type="ARBA" id="ARBA00022723"/>
    </source>
</evidence>
<evidence type="ECO:0000259" key="11">
    <source>
        <dbReference type="Pfam" id="PF01179"/>
    </source>
</evidence>
<keyword evidence="3 6" id="KW-0801">TPQ</keyword>
<feature type="modified residue" description="2',4',5'-topaquinone" evidence="7">
    <location>
        <position position="488"/>
    </location>
</feature>
<dbReference type="InterPro" id="IPR036460">
    <property type="entry name" value="Cu_amine_oxidase_C_sf"/>
</dbReference>
<evidence type="ECO:0000259" key="12">
    <source>
        <dbReference type="Pfam" id="PF02727"/>
    </source>
</evidence>
<dbReference type="GO" id="GO:0009308">
    <property type="term" value="P:amine metabolic process"/>
    <property type="evidence" value="ECO:0007669"/>
    <property type="project" value="UniProtKB-UniRule"/>
</dbReference>
<feature type="active site" description="Proton acceptor" evidence="6">
    <location>
        <position position="401"/>
    </location>
</feature>
<dbReference type="Pfam" id="PF01179">
    <property type="entry name" value="Cu_amine_oxid"/>
    <property type="match status" value="1"/>
</dbReference>
<dbReference type="InterPro" id="IPR016182">
    <property type="entry name" value="Cu_amine_oxidase_N-reg"/>
</dbReference>
<dbReference type="GO" id="GO:0048038">
    <property type="term" value="F:quinone binding"/>
    <property type="evidence" value="ECO:0007669"/>
    <property type="project" value="InterPro"/>
</dbReference>
<dbReference type="GO" id="GO:0005507">
    <property type="term" value="F:copper ion binding"/>
    <property type="evidence" value="ECO:0007669"/>
    <property type="project" value="InterPro"/>
</dbReference>
<feature type="domain" description="Copper amine oxidase catalytic" evidence="11">
    <location>
        <begin position="330"/>
        <end position="740"/>
    </location>
</feature>
<feature type="active site" description="Schiff-base intermediate with substrate; via topaquinone" evidence="6">
    <location>
        <position position="488"/>
    </location>
</feature>
<keyword evidence="10" id="KW-0472">Membrane</keyword>
<evidence type="ECO:0000256" key="10">
    <source>
        <dbReference type="SAM" id="Phobius"/>
    </source>
</evidence>
<evidence type="ECO:0000256" key="8">
    <source>
        <dbReference type="RuleBase" id="RU000672"/>
    </source>
</evidence>
<feature type="region of interest" description="Disordered" evidence="9">
    <location>
        <begin position="313"/>
        <end position="333"/>
    </location>
</feature>
<evidence type="ECO:0000256" key="1">
    <source>
        <dbReference type="ARBA" id="ARBA00007983"/>
    </source>
</evidence>
<dbReference type="FunFam" id="2.70.98.20:FF:000002">
    <property type="entry name" value="Amine oxidase"/>
    <property type="match status" value="1"/>
</dbReference>
<evidence type="ECO:0000313" key="13">
    <source>
        <dbReference type="EMBL" id="VDI03195.1"/>
    </source>
</evidence>